<evidence type="ECO:0000313" key="3">
    <source>
        <dbReference type="Proteomes" id="UP001187682"/>
    </source>
</evidence>
<dbReference type="PANTHER" id="PTHR12829:SF4">
    <property type="entry name" value="N(6)-ADENINE-SPECIFIC METHYLTRANSFERASE METTL4"/>
    <property type="match status" value="1"/>
</dbReference>
<dbReference type="SUPFAM" id="SSF53335">
    <property type="entry name" value="S-adenosyl-L-methionine-dependent methyltransferases"/>
    <property type="match status" value="1"/>
</dbReference>
<dbReference type="InterPro" id="IPR002052">
    <property type="entry name" value="DNA_methylase_N6_adenine_CS"/>
</dbReference>
<dbReference type="Pfam" id="PF05063">
    <property type="entry name" value="MT-A70"/>
    <property type="match status" value="1"/>
</dbReference>
<keyword evidence="3" id="KW-1185">Reference proteome</keyword>
<reference evidence="2" key="1">
    <citation type="submission" date="2018-03" db="EMBL/GenBank/DDBJ databases">
        <authorList>
            <person name="Guldener U."/>
        </authorList>
    </citation>
    <scope>NUCLEOTIDE SEQUENCE</scope>
</reference>
<evidence type="ECO:0000313" key="2">
    <source>
        <dbReference type="EMBL" id="SPN97553.1"/>
    </source>
</evidence>
<sequence>MEPQYTPPSCILCQNDSKSVVYLDIPRSIEEAQVPRGKRANRKILSTEPLLTPYETPGSKHAGDQTTAFTPSAQLSLLMTGAAVQDALQHARDHFHGPYCLPRATQVPPAPAQPQVAHFIPEGSRSLRGSIQETRDEFASSAPLFDLILMDPPWPNRSAKRKRGGYVTCHGHEDTRQLLSLIPVPAHLAPGGIVAVWVTNSHSATELLTAKDGLFSQWGLEPAAEWIWLKVTASGEPMVDVESTWRKPWERLLIARKKGDTPRKMVDRKVIVAVPDLHSRKPNLRCLFDEVLDPGYQALEVFARHLTAGWWSWGDEVTKYQSDNHWIPDHQDTDREGAADS</sequence>
<accession>A0AAE8MQN1</accession>
<dbReference type="GO" id="GO:0003676">
    <property type="term" value="F:nucleic acid binding"/>
    <property type="evidence" value="ECO:0007669"/>
    <property type="project" value="InterPro"/>
</dbReference>
<name>A0AAE8MQN1_9PEZI</name>
<protein>
    <recommendedName>
        <fullName evidence="4">MT-A70-domain-containing protein</fullName>
    </recommendedName>
</protein>
<dbReference type="AlphaFoldDB" id="A0AAE8MQN1"/>
<comment type="similarity">
    <text evidence="1">Belongs to the MT-A70-like family.</text>
</comment>
<gene>
    <name evidence="2" type="ORF">DNG_01064</name>
</gene>
<dbReference type="GO" id="GO:0008168">
    <property type="term" value="F:methyltransferase activity"/>
    <property type="evidence" value="ECO:0007669"/>
    <property type="project" value="InterPro"/>
</dbReference>
<evidence type="ECO:0008006" key="4">
    <source>
        <dbReference type="Google" id="ProtNLM"/>
    </source>
</evidence>
<organism evidence="2 3">
    <name type="scientific">Cephalotrichum gorgonifer</name>
    <dbReference type="NCBI Taxonomy" id="2041049"/>
    <lineage>
        <taxon>Eukaryota</taxon>
        <taxon>Fungi</taxon>
        <taxon>Dikarya</taxon>
        <taxon>Ascomycota</taxon>
        <taxon>Pezizomycotina</taxon>
        <taxon>Sordariomycetes</taxon>
        <taxon>Hypocreomycetidae</taxon>
        <taxon>Microascales</taxon>
        <taxon>Microascaceae</taxon>
        <taxon>Cephalotrichum</taxon>
    </lineage>
</organism>
<dbReference type="Proteomes" id="UP001187682">
    <property type="component" value="Unassembled WGS sequence"/>
</dbReference>
<dbReference type="InterPro" id="IPR029063">
    <property type="entry name" value="SAM-dependent_MTases_sf"/>
</dbReference>
<dbReference type="PANTHER" id="PTHR12829">
    <property type="entry name" value="N6-ADENOSINE-METHYLTRANSFERASE"/>
    <property type="match status" value="1"/>
</dbReference>
<proteinExistence type="inferred from homology"/>
<dbReference type="GO" id="GO:0032259">
    <property type="term" value="P:methylation"/>
    <property type="evidence" value="ECO:0007669"/>
    <property type="project" value="InterPro"/>
</dbReference>
<dbReference type="PROSITE" id="PS51143">
    <property type="entry name" value="MT_A70"/>
    <property type="match status" value="1"/>
</dbReference>
<evidence type="ECO:0000256" key="1">
    <source>
        <dbReference type="PROSITE-ProRule" id="PRU00489"/>
    </source>
</evidence>
<dbReference type="GO" id="GO:0005634">
    <property type="term" value="C:nucleus"/>
    <property type="evidence" value="ECO:0007669"/>
    <property type="project" value="TreeGrafter"/>
</dbReference>
<dbReference type="PROSITE" id="PS00092">
    <property type="entry name" value="N6_MTASE"/>
    <property type="match status" value="1"/>
</dbReference>
<dbReference type="EMBL" id="ONZQ02000001">
    <property type="protein sequence ID" value="SPN97553.1"/>
    <property type="molecule type" value="Genomic_DNA"/>
</dbReference>
<comment type="caution">
    <text evidence="2">The sequence shown here is derived from an EMBL/GenBank/DDBJ whole genome shotgun (WGS) entry which is preliminary data.</text>
</comment>
<dbReference type="InterPro" id="IPR007757">
    <property type="entry name" value="MT-A70-like"/>
</dbReference>